<dbReference type="GO" id="GO:0070967">
    <property type="term" value="F:coenzyme F420 binding"/>
    <property type="evidence" value="ECO:0007669"/>
    <property type="project" value="TreeGrafter"/>
</dbReference>
<keyword evidence="1" id="KW-0560">Oxidoreductase</keyword>
<dbReference type="Gene3D" id="2.30.110.10">
    <property type="entry name" value="Electron Transport, Fmn-binding Protein, Chain A"/>
    <property type="match status" value="1"/>
</dbReference>
<dbReference type="AlphaFoldDB" id="W4L632"/>
<accession>W4L632</accession>
<dbReference type="EMBL" id="AZHW01001223">
    <property type="protein sequence ID" value="ETW93517.1"/>
    <property type="molecule type" value="Genomic_DNA"/>
</dbReference>
<dbReference type="HOGENOM" id="CLU_1537270_0_0_7"/>
<dbReference type="InterPro" id="IPR012349">
    <property type="entry name" value="Split_barrel_FMN-bd"/>
</dbReference>
<sequence>MSDEFVIANFKHVADGLQTGQFSVGERQPAASLDDLDPIYRALLDRPITITLAVIGPDGRPGLTPMWFDYEGDKILVNTASHRAKCNWIRKNPQLTMLIVNPDNPYHWVSIKCTVVNEISEDGPDGAWVTKQLDRIWTKYTGNEPPYGLRDPEIDEKRVLFECKIDRIATFGKP</sequence>
<dbReference type="PANTHER" id="PTHR35176:SF6">
    <property type="entry name" value="HEME OXYGENASE HI_0854-RELATED"/>
    <property type="match status" value="1"/>
</dbReference>
<gene>
    <name evidence="3" type="ORF">ETSY1_38880</name>
</gene>
<evidence type="ECO:0000259" key="2">
    <source>
        <dbReference type="Pfam" id="PF01243"/>
    </source>
</evidence>
<feature type="domain" description="Pyridoxamine 5'-phosphate oxidase N-terminal" evidence="2">
    <location>
        <begin position="39"/>
        <end position="169"/>
    </location>
</feature>
<dbReference type="PANTHER" id="PTHR35176">
    <property type="entry name" value="HEME OXYGENASE HI_0854-RELATED"/>
    <property type="match status" value="1"/>
</dbReference>
<evidence type="ECO:0000313" key="4">
    <source>
        <dbReference type="Proteomes" id="UP000019141"/>
    </source>
</evidence>
<evidence type="ECO:0000313" key="3">
    <source>
        <dbReference type="EMBL" id="ETW93517.1"/>
    </source>
</evidence>
<dbReference type="InterPro" id="IPR011576">
    <property type="entry name" value="Pyridox_Oxase_N"/>
</dbReference>
<comment type="caution">
    <text evidence="3">The sequence shown here is derived from an EMBL/GenBank/DDBJ whole genome shotgun (WGS) entry which is preliminary data.</text>
</comment>
<dbReference type="GO" id="GO:0016627">
    <property type="term" value="F:oxidoreductase activity, acting on the CH-CH group of donors"/>
    <property type="evidence" value="ECO:0007669"/>
    <property type="project" value="TreeGrafter"/>
</dbReference>
<dbReference type="Proteomes" id="UP000019141">
    <property type="component" value="Unassembled WGS sequence"/>
</dbReference>
<dbReference type="Pfam" id="PF01243">
    <property type="entry name" value="PNPOx_N"/>
    <property type="match status" value="1"/>
</dbReference>
<dbReference type="GO" id="GO:0005829">
    <property type="term" value="C:cytosol"/>
    <property type="evidence" value="ECO:0007669"/>
    <property type="project" value="TreeGrafter"/>
</dbReference>
<keyword evidence="4" id="KW-1185">Reference proteome</keyword>
<evidence type="ECO:0000256" key="1">
    <source>
        <dbReference type="ARBA" id="ARBA00023002"/>
    </source>
</evidence>
<dbReference type="SUPFAM" id="SSF50475">
    <property type="entry name" value="FMN-binding split barrel"/>
    <property type="match status" value="1"/>
</dbReference>
<proteinExistence type="predicted"/>
<name>W4L632_ENTF1</name>
<protein>
    <recommendedName>
        <fullName evidence="2">Pyridoxamine 5'-phosphate oxidase N-terminal domain-containing protein</fullName>
    </recommendedName>
</protein>
<dbReference type="InterPro" id="IPR052019">
    <property type="entry name" value="F420H2_bilvrd_red/Heme_oxyg"/>
</dbReference>
<organism evidence="3 4">
    <name type="scientific">Entotheonella factor</name>
    <dbReference type="NCBI Taxonomy" id="1429438"/>
    <lineage>
        <taxon>Bacteria</taxon>
        <taxon>Pseudomonadati</taxon>
        <taxon>Nitrospinota/Tectimicrobiota group</taxon>
        <taxon>Candidatus Tectimicrobiota</taxon>
        <taxon>Candidatus Entotheonellia</taxon>
        <taxon>Candidatus Entotheonellales</taxon>
        <taxon>Candidatus Entotheonellaceae</taxon>
        <taxon>Candidatus Entotheonella</taxon>
    </lineage>
</organism>
<reference evidence="3 4" key="1">
    <citation type="journal article" date="2014" name="Nature">
        <title>An environmental bacterial taxon with a large and distinct metabolic repertoire.</title>
        <authorList>
            <person name="Wilson M.C."/>
            <person name="Mori T."/>
            <person name="Ruckert C."/>
            <person name="Uria A.R."/>
            <person name="Helf M.J."/>
            <person name="Takada K."/>
            <person name="Gernert C."/>
            <person name="Steffens U.A."/>
            <person name="Heycke N."/>
            <person name="Schmitt S."/>
            <person name="Rinke C."/>
            <person name="Helfrich E.J."/>
            <person name="Brachmann A.O."/>
            <person name="Gurgui C."/>
            <person name="Wakimoto T."/>
            <person name="Kracht M."/>
            <person name="Crusemann M."/>
            <person name="Hentschel U."/>
            <person name="Abe I."/>
            <person name="Matsunaga S."/>
            <person name="Kalinowski J."/>
            <person name="Takeyama H."/>
            <person name="Piel J."/>
        </authorList>
    </citation>
    <scope>NUCLEOTIDE SEQUENCE [LARGE SCALE GENOMIC DNA]</scope>
    <source>
        <strain evidence="4">TSY1</strain>
    </source>
</reference>